<keyword evidence="3" id="KW-1185">Reference proteome</keyword>
<comment type="caution">
    <text evidence="2">The sequence shown here is derived from an EMBL/GenBank/DDBJ whole genome shotgun (WGS) entry which is preliminary data.</text>
</comment>
<evidence type="ECO:0000313" key="3">
    <source>
        <dbReference type="Proteomes" id="UP000776276"/>
    </source>
</evidence>
<organism evidence="2 3">
    <name type="scientific">Sphingomonas quercus</name>
    <dbReference type="NCBI Taxonomy" id="2842451"/>
    <lineage>
        <taxon>Bacteria</taxon>
        <taxon>Pseudomonadati</taxon>
        <taxon>Pseudomonadota</taxon>
        <taxon>Alphaproteobacteria</taxon>
        <taxon>Sphingomonadales</taxon>
        <taxon>Sphingomonadaceae</taxon>
        <taxon>Sphingomonas</taxon>
    </lineage>
</organism>
<evidence type="ECO:0000313" key="2">
    <source>
        <dbReference type="EMBL" id="MBU3078918.1"/>
    </source>
</evidence>
<evidence type="ECO:0000256" key="1">
    <source>
        <dbReference type="SAM" id="MobiDB-lite"/>
    </source>
</evidence>
<protein>
    <submittedName>
        <fullName evidence="2">Uncharacterized protein</fullName>
    </submittedName>
</protein>
<gene>
    <name evidence="2" type="ORF">KOF26_13710</name>
</gene>
<dbReference type="EMBL" id="JAHKRT010000007">
    <property type="protein sequence ID" value="MBU3078918.1"/>
    <property type="molecule type" value="Genomic_DNA"/>
</dbReference>
<accession>A0ABS6BKU7</accession>
<name>A0ABS6BKU7_9SPHN</name>
<dbReference type="Proteomes" id="UP000776276">
    <property type="component" value="Unassembled WGS sequence"/>
</dbReference>
<feature type="region of interest" description="Disordered" evidence="1">
    <location>
        <begin position="36"/>
        <end position="55"/>
    </location>
</feature>
<sequence>MQSTAERYRMMAGTITDQDVARRLLDYADELRAKARQLSDAQGGDPGRQGEAAEV</sequence>
<proteinExistence type="predicted"/>
<reference evidence="2 3" key="1">
    <citation type="submission" date="2021-06" db="EMBL/GenBank/DDBJ databases">
        <title>Sphingomonas sp. XMGL2, whole genome shotgun sequencing project.</title>
        <authorList>
            <person name="Zhao G."/>
            <person name="Shen L."/>
        </authorList>
    </citation>
    <scope>NUCLEOTIDE SEQUENCE [LARGE SCALE GENOMIC DNA]</scope>
    <source>
        <strain evidence="2 3">XMGL2</strain>
    </source>
</reference>